<feature type="transmembrane region" description="Helical" evidence="9">
    <location>
        <begin position="73"/>
        <end position="93"/>
    </location>
</feature>
<evidence type="ECO:0000256" key="3">
    <source>
        <dbReference type="ARBA" id="ARBA00023157"/>
    </source>
</evidence>
<dbReference type="GO" id="GO:0006644">
    <property type="term" value="P:phospholipid metabolic process"/>
    <property type="evidence" value="ECO:0007669"/>
    <property type="project" value="InterPro"/>
</dbReference>
<sequence length="481" mass="52341">MIVILLMSMSMVVYTVSTVCLFFHLDNTTLFNGVFQNVESVALFFVPVVTALSGLCAHANIARVSPTPASPPFTSCFMAVLFPDCLGSHFTWLQSIFTNFPALLNFVNRMKCVTGFCPRDFEDYGCSCRFEMEGLPVDEVDECCFQHRKCYEEALEMECTWDPSKISADVSCSTKNLTCEFVDPCDQFLCTCDKDAIECFVNAQINSSLSGLDVSSCPSPVTETTSKRELTRQHMEELVHQGTDETWAVTASVEEGLGLQLRVKRHMPKCRYLKRLYAELVSFEPPDTVLATSKARETSPAKGGLSTASSGIALDLGLSERGPAGKGGKMLSFKVSDSSGNTSIFTREPSTSENMMCQITTLLCIEQLSNMNCETSLPGVGWSTCEKLLCACDMAAAQCMASAFFNESLKVPHGQECREEKISCPGGPAGRPPTGTETGTGGSSSEESSEEEGALRSGFRRAERGMQHHVGSSRAVGHQGR</sequence>
<proteinExistence type="inferred from homology"/>
<feature type="active site" evidence="4">
    <location>
        <position position="147"/>
    </location>
</feature>
<evidence type="ECO:0000313" key="12">
    <source>
        <dbReference type="Proteomes" id="UP000197619"/>
    </source>
</evidence>
<evidence type="ECO:0000256" key="6">
    <source>
        <dbReference type="RuleBase" id="RU003654"/>
    </source>
</evidence>
<dbReference type="GO" id="GO:0016042">
    <property type="term" value="P:lipid catabolic process"/>
    <property type="evidence" value="ECO:0007669"/>
    <property type="project" value="InterPro"/>
</dbReference>
<dbReference type="PANTHER" id="PTHR11716">
    <property type="entry name" value="PHOSPHOLIPASE A2 FAMILY MEMBER"/>
    <property type="match status" value="1"/>
</dbReference>
<feature type="active site" evidence="4">
    <location>
        <position position="193"/>
    </location>
</feature>
<comment type="similarity">
    <text evidence="6">Belongs to the phospholipase A2 family.</text>
</comment>
<dbReference type="EMBL" id="MUZQ01000040">
    <property type="protein sequence ID" value="OWK61526.1"/>
    <property type="molecule type" value="Genomic_DNA"/>
</dbReference>
<dbReference type="PRINTS" id="PR00389">
    <property type="entry name" value="PHPHLIPASEA2"/>
</dbReference>
<dbReference type="CDD" id="cd04707">
    <property type="entry name" value="otoconin_90"/>
    <property type="match status" value="1"/>
</dbReference>
<evidence type="ECO:0000256" key="5">
    <source>
        <dbReference type="PIRSR" id="PIRSR601211-3"/>
    </source>
</evidence>
<keyword evidence="3 5" id="KW-1015">Disulfide bond</keyword>
<keyword evidence="9" id="KW-0472">Membrane</keyword>
<dbReference type="GO" id="GO:0050482">
    <property type="term" value="P:arachidonate secretion"/>
    <property type="evidence" value="ECO:0007669"/>
    <property type="project" value="InterPro"/>
</dbReference>
<dbReference type="PROSITE" id="PS00118">
    <property type="entry name" value="PA2_HIS"/>
    <property type="match status" value="1"/>
</dbReference>
<evidence type="ECO:0000259" key="10">
    <source>
        <dbReference type="SMART" id="SM00085"/>
    </source>
</evidence>
<feature type="domain" description="Phospholipase A2-like central" evidence="10">
    <location>
        <begin position="102"/>
        <end position="218"/>
    </location>
</feature>
<dbReference type="PANTHER" id="PTHR11716:SF1">
    <property type="entry name" value="OTOCONIN-90"/>
    <property type="match status" value="1"/>
</dbReference>
<dbReference type="InterPro" id="IPR036444">
    <property type="entry name" value="PLipase_A2_dom_sf"/>
</dbReference>
<dbReference type="SUPFAM" id="SSF48619">
    <property type="entry name" value="Phospholipase A2, PLA2"/>
    <property type="match status" value="2"/>
</dbReference>
<keyword evidence="12" id="KW-1185">Reference proteome</keyword>
<comment type="caution">
    <text evidence="11">The sequence shown here is derived from an EMBL/GenBank/DDBJ whole genome shotgun (WGS) entry which is preliminary data.</text>
</comment>
<comment type="subcellular location">
    <subcellularLocation>
        <location evidence="1 7">Secreted</location>
    </subcellularLocation>
</comment>
<dbReference type="GO" id="GO:0005543">
    <property type="term" value="F:phospholipid binding"/>
    <property type="evidence" value="ECO:0007669"/>
    <property type="project" value="TreeGrafter"/>
</dbReference>
<feature type="region of interest" description="Disordered" evidence="8">
    <location>
        <begin position="419"/>
        <end position="481"/>
    </location>
</feature>
<dbReference type="SMART" id="SM00085">
    <property type="entry name" value="PA2c"/>
    <property type="match status" value="1"/>
</dbReference>
<dbReference type="GO" id="GO:0005576">
    <property type="term" value="C:extracellular region"/>
    <property type="evidence" value="ECO:0007669"/>
    <property type="project" value="UniProtKB-SubCell"/>
</dbReference>
<dbReference type="InterPro" id="IPR016090">
    <property type="entry name" value="PLA2-like_dom"/>
</dbReference>
<dbReference type="AlphaFoldDB" id="A0A218V6C7"/>
<dbReference type="Pfam" id="PF00068">
    <property type="entry name" value="Phospholip_A2_1"/>
    <property type="match status" value="1"/>
</dbReference>
<dbReference type="GO" id="GO:0047498">
    <property type="term" value="F:calcium-dependent phospholipase A2 activity"/>
    <property type="evidence" value="ECO:0007669"/>
    <property type="project" value="TreeGrafter"/>
</dbReference>
<name>A0A218V6C7_9PASE</name>
<dbReference type="FunFam" id="1.20.90.10:FF:000006">
    <property type="entry name" value="Otoconin-90"/>
    <property type="match status" value="1"/>
</dbReference>
<organism evidence="11 12">
    <name type="scientific">Lonchura striata</name>
    <name type="common">white-rumped munia</name>
    <dbReference type="NCBI Taxonomy" id="40157"/>
    <lineage>
        <taxon>Eukaryota</taxon>
        <taxon>Metazoa</taxon>
        <taxon>Chordata</taxon>
        <taxon>Craniata</taxon>
        <taxon>Vertebrata</taxon>
        <taxon>Euteleostomi</taxon>
        <taxon>Archelosauria</taxon>
        <taxon>Archosauria</taxon>
        <taxon>Dinosauria</taxon>
        <taxon>Saurischia</taxon>
        <taxon>Theropoda</taxon>
        <taxon>Coelurosauria</taxon>
        <taxon>Aves</taxon>
        <taxon>Neognathae</taxon>
        <taxon>Neoaves</taxon>
        <taxon>Telluraves</taxon>
        <taxon>Australaves</taxon>
        <taxon>Passeriformes</taxon>
        <taxon>Passeroidea</taxon>
        <taxon>Estrildidae</taxon>
        <taxon>Estrildinae</taxon>
        <taxon>Lonchura</taxon>
    </lineage>
</organism>
<keyword evidence="9" id="KW-1133">Transmembrane helix</keyword>
<dbReference type="InterPro" id="IPR041798">
    <property type="entry name" value="Otoconin-90"/>
</dbReference>
<feature type="disulfide bond" evidence="5">
    <location>
        <begin position="179"/>
        <end position="190"/>
    </location>
</feature>
<evidence type="ECO:0000313" key="11">
    <source>
        <dbReference type="EMBL" id="OWK61526.1"/>
    </source>
</evidence>
<keyword evidence="2 7" id="KW-0964">Secreted</keyword>
<dbReference type="InterPro" id="IPR001211">
    <property type="entry name" value="PLA2"/>
</dbReference>
<evidence type="ECO:0000256" key="1">
    <source>
        <dbReference type="ARBA" id="ARBA00004613"/>
    </source>
</evidence>
<evidence type="ECO:0000256" key="7">
    <source>
        <dbReference type="RuleBase" id="RU361236"/>
    </source>
</evidence>
<accession>A0A218V6C7</accession>
<evidence type="ECO:0000256" key="2">
    <source>
        <dbReference type="ARBA" id="ARBA00022525"/>
    </source>
</evidence>
<dbReference type="Proteomes" id="UP000197619">
    <property type="component" value="Unassembled WGS sequence"/>
</dbReference>
<feature type="disulfide bond" evidence="5">
    <location>
        <begin position="128"/>
        <end position="144"/>
    </location>
</feature>
<protein>
    <submittedName>
        <fullName evidence="11">Otoconin-90</fullName>
    </submittedName>
</protein>
<dbReference type="GO" id="GO:0005509">
    <property type="term" value="F:calcium ion binding"/>
    <property type="evidence" value="ECO:0007669"/>
    <property type="project" value="InterPro"/>
</dbReference>
<dbReference type="InterPro" id="IPR033113">
    <property type="entry name" value="PLA2_histidine"/>
</dbReference>
<feature type="transmembrane region" description="Helical" evidence="9">
    <location>
        <begin position="42"/>
        <end position="61"/>
    </location>
</feature>
<reference evidence="11 12" key="1">
    <citation type="submission" date="2017-05" db="EMBL/GenBank/DDBJ databases">
        <title>Genome of assembly of the Bengalese finch, Lonchura striata domestica.</title>
        <authorList>
            <person name="Colquitt B.M."/>
            <person name="Brainard M.S."/>
        </authorList>
    </citation>
    <scope>NUCLEOTIDE SEQUENCE [LARGE SCALE GENOMIC DNA]</scope>
    <source>
        <strain evidence="11">White83orange57</strain>
    </source>
</reference>
<gene>
    <name evidence="11" type="primary">OC90</name>
    <name evidence="11" type="ORF">RLOC_00005767</name>
</gene>
<feature type="disulfide bond" evidence="5">
    <location>
        <begin position="143"/>
        <end position="199"/>
    </location>
</feature>
<evidence type="ECO:0000256" key="8">
    <source>
        <dbReference type="SAM" id="MobiDB-lite"/>
    </source>
</evidence>
<evidence type="ECO:0000256" key="9">
    <source>
        <dbReference type="SAM" id="Phobius"/>
    </source>
</evidence>
<dbReference type="Gene3D" id="1.20.90.10">
    <property type="entry name" value="Phospholipase A2 domain"/>
    <property type="match status" value="1"/>
</dbReference>
<feature type="disulfide bond" evidence="5">
    <location>
        <begin position="159"/>
        <end position="185"/>
    </location>
</feature>
<feature type="disulfide bond" evidence="5">
    <location>
        <begin position="150"/>
        <end position="192"/>
    </location>
</feature>
<keyword evidence="9" id="KW-0812">Transmembrane</keyword>
<evidence type="ECO:0000256" key="4">
    <source>
        <dbReference type="PIRSR" id="PIRSR601211-1"/>
    </source>
</evidence>